<dbReference type="Proteomes" id="UP000234530">
    <property type="component" value="Chromosome"/>
</dbReference>
<dbReference type="AlphaFoldDB" id="A0A2H5EZM0"/>
<dbReference type="EMBL" id="CP025430">
    <property type="protein sequence ID" value="AUH64749.1"/>
    <property type="molecule type" value="Genomic_DNA"/>
</dbReference>
<sequence>MSVRSAALCRKKIIVTKDVICFLKSQYDEPIHQRGSMDKRDTSEIFRQRLLQLQAQDGLSQSAFATRIGIDRSALSQLLSGREVRLPRAETLVALSAGFNVSTDWLLGLAADPAIATETTDRMEVQPSDGHADPALIQQWHQETLGQKVRSVPSRLPAMLRTADVIAFETAGAPDARERAEALTALQLGHVRQAESDLEMCLSVQRMQEFAVGAGLWRGLSRDQRRAQLTHMADILDELYPSFRLYLYDGLRGFLLPQLLFGYQRAAIFAGDIYLMIRARQTIRDLVHGFDGQVRAATVQAHEVGDFLRKL</sequence>
<dbReference type="KEGG" id="pzh:CX676_11725"/>
<name>A0A2H5EZM0_9RHOB</name>
<evidence type="ECO:0000259" key="1">
    <source>
        <dbReference type="PROSITE" id="PS50943"/>
    </source>
</evidence>
<feature type="domain" description="HTH cro/C1-type" evidence="1">
    <location>
        <begin position="50"/>
        <end position="106"/>
    </location>
</feature>
<dbReference type="InterPro" id="IPR010982">
    <property type="entry name" value="Lambda_DNA-bd_dom_sf"/>
</dbReference>
<dbReference type="SMART" id="SM00530">
    <property type="entry name" value="HTH_XRE"/>
    <property type="match status" value="1"/>
</dbReference>
<dbReference type="PROSITE" id="PS50943">
    <property type="entry name" value="HTH_CROC1"/>
    <property type="match status" value="1"/>
</dbReference>
<proteinExistence type="predicted"/>
<protein>
    <submittedName>
        <fullName evidence="2">Transcriptional regulator</fullName>
    </submittedName>
</protein>
<dbReference type="InterPro" id="IPR001387">
    <property type="entry name" value="Cro/C1-type_HTH"/>
</dbReference>
<dbReference type="Gene3D" id="1.10.260.40">
    <property type="entry name" value="lambda repressor-like DNA-binding domains"/>
    <property type="match status" value="1"/>
</dbReference>
<organism evidence="2 3">
    <name type="scientific">Paracoccus zhejiangensis</name>
    <dbReference type="NCBI Taxonomy" id="1077935"/>
    <lineage>
        <taxon>Bacteria</taxon>
        <taxon>Pseudomonadati</taxon>
        <taxon>Pseudomonadota</taxon>
        <taxon>Alphaproteobacteria</taxon>
        <taxon>Rhodobacterales</taxon>
        <taxon>Paracoccaceae</taxon>
        <taxon>Paracoccus</taxon>
    </lineage>
</organism>
<evidence type="ECO:0000313" key="3">
    <source>
        <dbReference type="Proteomes" id="UP000234530"/>
    </source>
</evidence>
<reference evidence="2 3" key="1">
    <citation type="journal article" date="2013" name="Antonie Van Leeuwenhoek">
        <title>Paracoccus zhejiangensis sp. nov., isolated from activated sludge in wastewater-treatment system.</title>
        <authorList>
            <person name="Wu Z.G."/>
            <person name="Zhang D.F."/>
            <person name="Liu Y.L."/>
            <person name="Wang F."/>
            <person name="Jiang X."/>
            <person name="Li C."/>
            <person name="Li S.P."/>
            <person name="Hong Q."/>
            <person name="Li W.J."/>
        </authorList>
    </citation>
    <scope>NUCLEOTIDE SEQUENCE [LARGE SCALE GENOMIC DNA]</scope>
    <source>
        <strain evidence="2 3">J6</strain>
    </source>
</reference>
<dbReference type="CDD" id="cd00093">
    <property type="entry name" value="HTH_XRE"/>
    <property type="match status" value="1"/>
</dbReference>
<dbReference type="SUPFAM" id="SSF47413">
    <property type="entry name" value="lambda repressor-like DNA-binding domains"/>
    <property type="match status" value="1"/>
</dbReference>
<evidence type="ECO:0000313" key="2">
    <source>
        <dbReference type="EMBL" id="AUH64749.1"/>
    </source>
</evidence>
<dbReference type="GO" id="GO:0003677">
    <property type="term" value="F:DNA binding"/>
    <property type="evidence" value="ECO:0007669"/>
    <property type="project" value="InterPro"/>
</dbReference>
<dbReference type="Pfam" id="PF01381">
    <property type="entry name" value="HTH_3"/>
    <property type="match status" value="1"/>
</dbReference>
<accession>A0A2H5EZM0</accession>
<keyword evidence="3" id="KW-1185">Reference proteome</keyword>
<gene>
    <name evidence="2" type="ORF">CX676_11725</name>
</gene>